<feature type="transmembrane region" description="Helical" evidence="1">
    <location>
        <begin position="44"/>
        <end position="66"/>
    </location>
</feature>
<dbReference type="AlphaFoldDB" id="A0A8X7QEP1"/>
<protein>
    <submittedName>
        <fullName evidence="2">Uncharacterized protein</fullName>
    </submittedName>
</protein>
<organism evidence="2 3">
    <name type="scientific">Brassica carinata</name>
    <name type="common">Ethiopian mustard</name>
    <name type="synonym">Abyssinian cabbage</name>
    <dbReference type="NCBI Taxonomy" id="52824"/>
    <lineage>
        <taxon>Eukaryota</taxon>
        <taxon>Viridiplantae</taxon>
        <taxon>Streptophyta</taxon>
        <taxon>Embryophyta</taxon>
        <taxon>Tracheophyta</taxon>
        <taxon>Spermatophyta</taxon>
        <taxon>Magnoliopsida</taxon>
        <taxon>eudicotyledons</taxon>
        <taxon>Gunneridae</taxon>
        <taxon>Pentapetalae</taxon>
        <taxon>rosids</taxon>
        <taxon>malvids</taxon>
        <taxon>Brassicales</taxon>
        <taxon>Brassicaceae</taxon>
        <taxon>Brassiceae</taxon>
        <taxon>Brassica</taxon>
    </lineage>
</organism>
<dbReference type="Proteomes" id="UP000886595">
    <property type="component" value="Unassembled WGS sequence"/>
</dbReference>
<accession>A0A8X7QEP1</accession>
<proteinExistence type="predicted"/>
<sequence length="125" mass="13614">MRRNLEEQTTLMTEKIRCATKDNSNTVTEDSLASLNHSKAITKAQSHVLTIAVAVIALGTMAWLYVKLKANPRQSFTSSVAETEKTKEEECGGENIGATVVCSCETLVNHLTNCGFQSTPRGTHD</sequence>
<dbReference type="OrthoDB" id="10358601at2759"/>
<evidence type="ECO:0000256" key="1">
    <source>
        <dbReference type="SAM" id="Phobius"/>
    </source>
</evidence>
<keyword evidence="1" id="KW-0472">Membrane</keyword>
<gene>
    <name evidence="2" type="ORF">Bca52824_073782</name>
</gene>
<comment type="caution">
    <text evidence="2">The sequence shown here is derived from an EMBL/GenBank/DDBJ whole genome shotgun (WGS) entry which is preliminary data.</text>
</comment>
<evidence type="ECO:0000313" key="2">
    <source>
        <dbReference type="EMBL" id="KAG2266703.1"/>
    </source>
</evidence>
<keyword evidence="3" id="KW-1185">Reference proteome</keyword>
<reference evidence="2 3" key="1">
    <citation type="submission" date="2020-02" db="EMBL/GenBank/DDBJ databases">
        <authorList>
            <person name="Ma Q."/>
            <person name="Huang Y."/>
            <person name="Song X."/>
            <person name="Pei D."/>
        </authorList>
    </citation>
    <scope>NUCLEOTIDE SEQUENCE [LARGE SCALE GENOMIC DNA]</scope>
    <source>
        <strain evidence="2">Sxm20200214</strain>
        <tissue evidence="2">Leaf</tissue>
    </source>
</reference>
<name>A0A8X7QEP1_BRACI</name>
<dbReference type="EMBL" id="JAAMPC010000014">
    <property type="protein sequence ID" value="KAG2266703.1"/>
    <property type="molecule type" value="Genomic_DNA"/>
</dbReference>
<keyword evidence="1" id="KW-0812">Transmembrane</keyword>
<evidence type="ECO:0000313" key="3">
    <source>
        <dbReference type="Proteomes" id="UP000886595"/>
    </source>
</evidence>
<keyword evidence="1" id="KW-1133">Transmembrane helix</keyword>